<keyword evidence="4" id="KW-0488">Methylation</keyword>
<dbReference type="GO" id="GO:0005525">
    <property type="term" value="F:GTP binding"/>
    <property type="evidence" value="ECO:0007669"/>
    <property type="project" value="UniProtKB-KW"/>
</dbReference>
<dbReference type="Proteomes" id="UP000192578">
    <property type="component" value="Unassembled WGS sequence"/>
</dbReference>
<dbReference type="PANTHER" id="PTHR24072">
    <property type="entry name" value="RHO FAMILY GTPASE"/>
    <property type="match status" value="1"/>
</dbReference>
<dbReference type="InterPro" id="IPR001806">
    <property type="entry name" value="Small_GTPase"/>
</dbReference>
<dbReference type="GO" id="GO:0009653">
    <property type="term" value="P:anatomical structure morphogenesis"/>
    <property type="evidence" value="ECO:0007669"/>
    <property type="project" value="UniProtKB-ARBA"/>
</dbReference>
<keyword evidence="9" id="KW-0636">Prenylation</keyword>
<feature type="region of interest" description="Disordered" evidence="10">
    <location>
        <begin position="173"/>
        <end position="214"/>
    </location>
</feature>
<comment type="subcellular location">
    <subcellularLocation>
        <location evidence="1">Cell membrane</location>
        <topology evidence="1">Lipid-anchor</topology>
    </subcellularLocation>
</comment>
<dbReference type="SMART" id="SM00174">
    <property type="entry name" value="RHO"/>
    <property type="match status" value="1"/>
</dbReference>
<protein>
    <submittedName>
        <fullName evidence="11">Cdc42-like protein</fullName>
    </submittedName>
</protein>
<dbReference type="AlphaFoldDB" id="A0A1W0WHW3"/>
<dbReference type="GO" id="GO:0005886">
    <property type="term" value="C:plasma membrane"/>
    <property type="evidence" value="ECO:0007669"/>
    <property type="project" value="UniProtKB-SubCell"/>
</dbReference>
<dbReference type="Gene3D" id="3.40.50.300">
    <property type="entry name" value="P-loop containing nucleotide triphosphate hydrolases"/>
    <property type="match status" value="1"/>
</dbReference>
<dbReference type="PROSITE" id="PS51419">
    <property type="entry name" value="RAB"/>
    <property type="match status" value="1"/>
</dbReference>
<keyword evidence="7" id="KW-0472">Membrane</keyword>
<dbReference type="Pfam" id="PF00071">
    <property type="entry name" value="Ras"/>
    <property type="match status" value="1"/>
</dbReference>
<dbReference type="SMART" id="SM00173">
    <property type="entry name" value="RAS"/>
    <property type="match status" value="1"/>
</dbReference>
<keyword evidence="8" id="KW-0449">Lipoprotein</keyword>
<dbReference type="InterPro" id="IPR005225">
    <property type="entry name" value="Small_GTP-bd"/>
</dbReference>
<dbReference type="GO" id="GO:0051130">
    <property type="term" value="P:positive regulation of cellular component organization"/>
    <property type="evidence" value="ECO:0007669"/>
    <property type="project" value="UniProtKB-ARBA"/>
</dbReference>
<accession>A0A1W0WHW3</accession>
<dbReference type="SUPFAM" id="SSF52540">
    <property type="entry name" value="P-loop containing nucleoside triphosphate hydrolases"/>
    <property type="match status" value="1"/>
</dbReference>
<proteinExistence type="inferred from homology"/>
<evidence type="ECO:0000256" key="8">
    <source>
        <dbReference type="ARBA" id="ARBA00023288"/>
    </source>
</evidence>
<dbReference type="PRINTS" id="PR00449">
    <property type="entry name" value="RASTRNSFRMNG"/>
</dbReference>
<dbReference type="OrthoDB" id="8830751at2759"/>
<dbReference type="GO" id="GO:0007264">
    <property type="term" value="P:small GTPase-mediated signal transduction"/>
    <property type="evidence" value="ECO:0007669"/>
    <property type="project" value="InterPro"/>
</dbReference>
<name>A0A1W0WHW3_HYPEX</name>
<evidence type="ECO:0000313" key="11">
    <source>
        <dbReference type="EMBL" id="OQV14776.1"/>
    </source>
</evidence>
<dbReference type="PROSITE" id="PS51420">
    <property type="entry name" value="RHO"/>
    <property type="match status" value="1"/>
</dbReference>
<evidence type="ECO:0000256" key="9">
    <source>
        <dbReference type="ARBA" id="ARBA00023289"/>
    </source>
</evidence>
<dbReference type="InterPro" id="IPR027417">
    <property type="entry name" value="P-loop_NTPase"/>
</dbReference>
<keyword evidence="12" id="KW-1185">Reference proteome</keyword>
<dbReference type="InterPro" id="IPR003578">
    <property type="entry name" value="Small_GTPase_Rho"/>
</dbReference>
<gene>
    <name evidence="11" type="ORF">BV898_11039</name>
</gene>
<keyword evidence="5" id="KW-0547">Nucleotide-binding</keyword>
<dbReference type="SMART" id="SM00175">
    <property type="entry name" value="RAB"/>
    <property type="match status" value="1"/>
</dbReference>
<evidence type="ECO:0000256" key="7">
    <source>
        <dbReference type="ARBA" id="ARBA00023136"/>
    </source>
</evidence>
<comment type="similarity">
    <text evidence="2">Belongs to the small GTPase superfamily. Rho family. CDC42 subfamily.</text>
</comment>
<reference evidence="12" key="1">
    <citation type="submission" date="2017-01" db="EMBL/GenBank/DDBJ databases">
        <title>Comparative genomics of anhydrobiosis in the tardigrade Hypsibius dujardini.</title>
        <authorList>
            <person name="Yoshida Y."/>
            <person name="Koutsovoulos G."/>
            <person name="Laetsch D."/>
            <person name="Stevens L."/>
            <person name="Kumar S."/>
            <person name="Horikawa D."/>
            <person name="Ishino K."/>
            <person name="Komine S."/>
            <person name="Tomita M."/>
            <person name="Blaxter M."/>
            <person name="Arakawa K."/>
        </authorList>
    </citation>
    <scope>NUCLEOTIDE SEQUENCE [LARGE SCALE GENOMIC DNA]</scope>
    <source>
        <strain evidence="12">Z151</strain>
    </source>
</reference>
<dbReference type="PROSITE" id="PS51421">
    <property type="entry name" value="RAS"/>
    <property type="match status" value="1"/>
</dbReference>
<organism evidence="11 12">
    <name type="scientific">Hypsibius exemplaris</name>
    <name type="common">Freshwater tardigrade</name>
    <dbReference type="NCBI Taxonomy" id="2072580"/>
    <lineage>
        <taxon>Eukaryota</taxon>
        <taxon>Metazoa</taxon>
        <taxon>Ecdysozoa</taxon>
        <taxon>Tardigrada</taxon>
        <taxon>Eutardigrada</taxon>
        <taxon>Parachela</taxon>
        <taxon>Hypsibioidea</taxon>
        <taxon>Hypsibiidae</taxon>
        <taxon>Hypsibius</taxon>
    </lineage>
</organism>
<evidence type="ECO:0000256" key="3">
    <source>
        <dbReference type="ARBA" id="ARBA00022475"/>
    </source>
</evidence>
<dbReference type="EMBL" id="MTYJ01000099">
    <property type="protein sequence ID" value="OQV14776.1"/>
    <property type="molecule type" value="Genomic_DNA"/>
</dbReference>
<evidence type="ECO:0000256" key="10">
    <source>
        <dbReference type="SAM" id="MobiDB-lite"/>
    </source>
</evidence>
<keyword evidence="3" id="KW-1003">Cell membrane</keyword>
<dbReference type="NCBIfam" id="TIGR00231">
    <property type="entry name" value="small_GTP"/>
    <property type="match status" value="1"/>
</dbReference>
<evidence type="ECO:0000256" key="5">
    <source>
        <dbReference type="ARBA" id="ARBA00022741"/>
    </source>
</evidence>
<evidence type="ECO:0000256" key="2">
    <source>
        <dbReference type="ARBA" id="ARBA00008112"/>
    </source>
</evidence>
<evidence type="ECO:0000256" key="1">
    <source>
        <dbReference type="ARBA" id="ARBA00004193"/>
    </source>
</evidence>
<evidence type="ECO:0000256" key="6">
    <source>
        <dbReference type="ARBA" id="ARBA00023134"/>
    </source>
</evidence>
<keyword evidence="6" id="KW-0342">GTP-binding</keyword>
<sequence>MQTIKCVVVGDGAVGKTCLLIAYTKNEFPSKYVPTVFDNYAVTVKIGGEPYTLQLFDTAGQEGYDRLRLLSYPKTDVVLVCFSVVFPPSFENVKEKWVPEITLHCRNTSFLLVGTQIDLRNDPSTVEKLAKKKKKPISSEQGEKLAKELRAVKYVECSALTQKGLKNVFMGRLTKPSSQSSNRRLLRPKGPKNAGFYKGPSAAPPPSHGLGHQIPRLPCDIPFL</sequence>
<comment type="caution">
    <text evidence="11">The sequence shown here is derived from an EMBL/GenBank/DDBJ whole genome shotgun (WGS) entry which is preliminary data.</text>
</comment>
<dbReference type="GO" id="GO:0003924">
    <property type="term" value="F:GTPase activity"/>
    <property type="evidence" value="ECO:0007669"/>
    <property type="project" value="InterPro"/>
</dbReference>
<dbReference type="GO" id="GO:0005737">
    <property type="term" value="C:cytoplasm"/>
    <property type="evidence" value="ECO:0007669"/>
    <property type="project" value="UniProtKB-ARBA"/>
</dbReference>
<dbReference type="FunFam" id="3.40.50.300:FF:000167">
    <property type="entry name" value="Cell division control protein 42 homolog"/>
    <property type="match status" value="1"/>
</dbReference>
<evidence type="ECO:0000313" key="12">
    <source>
        <dbReference type="Proteomes" id="UP000192578"/>
    </source>
</evidence>
<evidence type="ECO:0000256" key="4">
    <source>
        <dbReference type="ARBA" id="ARBA00022481"/>
    </source>
</evidence>